<feature type="transmembrane region" description="Helical" evidence="1">
    <location>
        <begin position="165"/>
        <end position="183"/>
    </location>
</feature>
<feature type="transmembrane region" description="Helical" evidence="1">
    <location>
        <begin position="195"/>
        <end position="216"/>
    </location>
</feature>
<keyword evidence="1" id="KW-0812">Transmembrane</keyword>
<feature type="transmembrane region" description="Helical" evidence="1">
    <location>
        <begin position="236"/>
        <end position="256"/>
    </location>
</feature>
<feature type="transmembrane region" description="Helical" evidence="1">
    <location>
        <begin position="108"/>
        <end position="130"/>
    </location>
</feature>
<feature type="transmembrane region" description="Helical" evidence="1">
    <location>
        <begin position="142"/>
        <end position="159"/>
    </location>
</feature>
<organism evidence="2">
    <name type="scientific">candidate division WOR-3 bacterium</name>
    <dbReference type="NCBI Taxonomy" id="2052148"/>
    <lineage>
        <taxon>Bacteria</taxon>
        <taxon>Bacteria division WOR-3</taxon>
    </lineage>
</organism>
<reference evidence="2" key="1">
    <citation type="journal article" date="2020" name="mSystems">
        <title>Genome- and Community-Level Interaction Insights into Carbon Utilization and Element Cycling Functions of Hydrothermarchaeota in Hydrothermal Sediment.</title>
        <authorList>
            <person name="Zhou Z."/>
            <person name="Liu Y."/>
            <person name="Xu W."/>
            <person name="Pan J."/>
            <person name="Luo Z.H."/>
            <person name="Li M."/>
        </authorList>
    </citation>
    <scope>NUCLEOTIDE SEQUENCE [LARGE SCALE GENOMIC DNA]</scope>
    <source>
        <strain evidence="2">SpSt-34</strain>
        <strain evidence="3">SpSt-69</strain>
    </source>
</reference>
<accession>A0A7C2PAM8</accession>
<comment type="caution">
    <text evidence="2">The sequence shown here is derived from an EMBL/GenBank/DDBJ whole genome shotgun (WGS) entry which is preliminary data.</text>
</comment>
<evidence type="ECO:0000313" key="2">
    <source>
        <dbReference type="EMBL" id="HEN28497.1"/>
    </source>
</evidence>
<protein>
    <submittedName>
        <fullName evidence="2">Uncharacterized protein</fullName>
    </submittedName>
</protein>
<keyword evidence="1" id="KW-0472">Membrane</keyword>
<keyword evidence="1" id="KW-1133">Transmembrane helix</keyword>
<name>A0A7C2PAM8_UNCW3</name>
<dbReference type="AlphaFoldDB" id="A0A7C2PAM8"/>
<evidence type="ECO:0000256" key="1">
    <source>
        <dbReference type="SAM" id="Phobius"/>
    </source>
</evidence>
<feature type="transmembrane region" description="Helical" evidence="1">
    <location>
        <begin position="38"/>
        <end position="57"/>
    </location>
</feature>
<evidence type="ECO:0000313" key="3">
    <source>
        <dbReference type="EMBL" id="HGL16854.1"/>
    </source>
</evidence>
<dbReference type="EMBL" id="DSOL01000219">
    <property type="protein sequence ID" value="HEN28497.1"/>
    <property type="molecule type" value="Genomic_DNA"/>
</dbReference>
<sequence length="264" mass="30165">MKKEIPLAITFISGFLLVLALFIPHKPFGNLEEIFNDWYIIVSGFTMLLGIDSLLSYNFSKIRRKEKDAPYSLVLILSFFLTLFWGIWEIVRTPEHNPFSPSSTFSRYFYNSIFVPLQSTMFAILSFFIASAAYRAFRAKEFNSALLLVSAVIVMLGRIPLGQSAAPYVITIIFLIFAWYFYSESVGITETKIKLIYILIALLFVVLIYPIGWVYLRQHIPSFSDWVMNVPQMAGKRGIMIGIALGGIAMSIRIILGIERTYMK</sequence>
<dbReference type="EMBL" id="DTDJ01000009">
    <property type="protein sequence ID" value="HGL16854.1"/>
    <property type="molecule type" value="Genomic_DNA"/>
</dbReference>
<feature type="transmembrane region" description="Helical" evidence="1">
    <location>
        <begin position="69"/>
        <end position="88"/>
    </location>
</feature>
<gene>
    <name evidence="2" type="ORF">ENQ77_07635</name>
    <name evidence="3" type="ORF">ENU66_00710</name>
</gene>
<proteinExistence type="predicted"/>